<name>A0A4Y3M4I7_9PROT</name>
<keyword evidence="2" id="KW-1185">Reference proteome</keyword>
<sequence>MQWNRAKADLTSDWHKLAELDHKLGSASYLSIALVLLCSPATEGDLYALPGLEETHRDAIKR</sequence>
<comment type="caution">
    <text evidence="1">The sequence shown here is derived from an EMBL/GenBank/DDBJ whole genome shotgun (WGS) entry which is preliminary data.</text>
</comment>
<evidence type="ECO:0000313" key="1">
    <source>
        <dbReference type="EMBL" id="GEB03533.1"/>
    </source>
</evidence>
<proteinExistence type="predicted"/>
<dbReference type="AlphaFoldDB" id="A0A4Y3M4I7"/>
<dbReference type="EMBL" id="BJLY01000002">
    <property type="protein sequence ID" value="GEB03533.1"/>
    <property type="molecule type" value="Genomic_DNA"/>
</dbReference>
<evidence type="ECO:0000313" key="2">
    <source>
        <dbReference type="Proteomes" id="UP000320772"/>
    </source>
</evidence>
<dbReference type="Proteomes" id="UP000320772">
    <property type="component" value="Unassembled WGS sequence"/>
</dbReference>
<protein>
    <submittedName>
        <fullName evidence="1">Uncharacterized protein</fullName>
    </submittedName>
</protein>
<reference evidence="1 2" key="1">
    <citation type="submission" date="2019-06" db="EMBL/GenBank/DDBJ databases">
        <title>Whole genome shotgun sequence of Gluconobacter roseus NBRC 3990.</title>
        <authorList>
            <person name="Hosoyama A."/>
            <person name="Uohara A."/>
            <person name="Ohji S."/>
            <person name="Ichikawa N."/>
        </authorList>
    </citation>
    <scope>NUCLEOTIDE SEQUENCE [LARGE SCALE GENOMIC DNA]</scope>
    <source>
        <strain evidence="1 2">NBRC 3990</strain>
    </source>
</reference>
<gene>
    <name evidence="1" type="ORF">GRO01_11090</name>
</gene>
<organism evidence="1 2">
    <name type="scientific">Gluconobacter roseus NBRC 3990</name>
    <dbReference type="NCBI Taxonomy" id="1307950"/>
    <lineage>
        <taxon>Bacteria</taxon>
        <taxon>Pseudomonadati</taxon>
        <taxon>Pseudomonadota</taxon>
        <taxon>Alphaproteobacteria</taxon>
        <taxon>Acetobacterales</taxon>
        <taxon>Acetobacteraceae</taxon>
        <taxon>Gluconobacter</taxon>
    </lineage>
</organism>
<accession>A0A4Y3M4I7</accession>